<reference evidence="3 4" key="1">
    <citation type="submission" date="2024-02" db="EMBL/GenBank/DDBJ databases">
        <title>High-quality chromosome-scale genome assembly of Pensacola bahiagrass (Paspalum notatum Flugge var. saurae).</title>
        <authorList>
            <person name="Vega J.M."/>
            <person name="Podio M."/>
            <person name="Orjuela J."/>
            <person name="Siena L.A."/>
            <person name="Pessino S.C."/>
            <person name="Combes M.C."/>
            <person name="Mariac C."/>
            <person name="Albertini E."/>
            <person name="Pupilli F."/>
            <person name="Ortiz J.P.A."/>
            <person name="Leblanc O."/>
        </authorList>
    </citation>
    <scope>NUCLEOTIDE SEQUENCE [LARGE SCALE GENOMIC DNA]</scope>
    <source>
        <strain evidence="3">R1</strain>
        <tissue evidence="3">Leaf</tissue>
    </source>
</reference>
<protein>
    <recommendedName>
        <fullName evidence="5">Tetratricopeptide repeat protein</fullName>
    </recommendedName>
</protein>
<dbReference type="GO" id="GO:0005737">
    <property type="term" value="C:cytoplasm"/>
    <property type="evidence" value="ECO:0007669"/>
    <property type="project" value="TreeGrafter"/>
</dbReference>
<accession>A0AAQ3TXS0</accession>
<name>A0AAQ3TXS0_PASNO</name>
<keyword evidence="1" id="KW-0802">TPR repeat</keyword>
<dbReference type="Proteomes" id="UP001341281">
    <property type="component" value="Chromosome 06"/>
</dbReference>
<dbReference type="GO" id="GO:0007091">
    <property type="term" value="P:metaphase/anaphase transition of mitotic cell cycle"/>
    <property type="evidence" value="ECO:0007669"/>
    <property type="project" value="TreeGrafter"/>
</dbReference>
<dbReference type="Pfam" id="PF14559">
    <property type="entry name" value="TPR_19"/>
    <property type="match status" value="1"/>
</dbReference>
<dbReference type="PANTHER" id="PTHR12558">
    <property type="entry name" value="CELL DIVISION CYCLE 16,23,27"/>
    <property type="match status" value="1"/>
</dbReference>
<evidence type="ECO:0000256" key="1">
    <source>
        <dbReference type="ARBA" id="ARBA00022803"/>
    </source>
</evidence>
<keyword evidence="4" id="KW-1185">Reference proteome</keyword>
<gene>
    <name evidence="3" type="ORF">U9M48_026953</name>
</gene>
<dbReference type="AlphaFoldDB" id="A0AAQ3TXS0"/>
<dbReference type="GO" id="GO:0051301">
    <property type="term" value="P:cell division"/>
    <property type="evidence" value="ECO:0007669"/>
    <property type="project" value="TreeGrafter"/>
</dbReference>
<dbReference type="SUPFAM" id="SSF48452">
    <property type="entry name" value="TPR-like"/>
    <property type="match status" value="1"/>
</dbReference>
<sequence length="116" mass="13157">MQTCQRNEEALEMMEKAITAVKKNPLPKYQKALILLDLQKHPEALDELERLKEIAPHESSLYALMGKIYKQLNILDKAVFCFGIALVLKPPAADLAIIKSAMEKVHLPDELMEDDL</sequence>
<dbReference type="GO" id="GO:0016567">
    <property type="term" value="P:protein ubiquitination"/>
    <property type="evidence" value="ECO:0007669"/>
    <property type="project" value="TreeGrafter"/>
</dbReference>
<dbReference type="GO" id="GO:0031145">
    <property type="term" value="P:anaphase-promoting complex-dependent catabolic process"/>
    <property type="evidence" value="ECO:0007669"/>
    <property type="project" value="TreeGrafter"/>
</dbReference>
<dbReference type="EMBL" id="CP144750">
    <property type="protein sequence ID" value="WVZ79370.1"/>
    <property type="molecule type" value="Genomic_DNA"/>
</dbReference>
<evidence type="ECO:0000256" key="2">
    <source>
        <dbReference type="ARBA" id="ARBA00038210"/>
    </source>
</evidence>
<dbReference type="PANTHER" id="PTHR12558:SF13">
    <property type="entry name" value="CELL DIVISION CYCLE PROTEIN 27 HOMOLOG"/>
    <property type="match status" value="1"/>
</dbReference>
<evidence type="ECO:0000313" key="4">
    <source>
        <dbReference type="Proteomes" id="UP001341281"/>
    </source>
</evidence>
<evidence type="ECO:0008006" key="5">
    <source>
        <dbReference type="Google" id="ProtNLM"/>
    </source>
</evidence>
<evidence type="ECO:0000313" key="3">
    <source>
        <dbReference type="EMBL" id="WVZ79370.1"/>
    </source>
</evidence>
<proteinExistence type="inferred from homology"/>
<dbReference type="GO" id="GO:0005680">
    <property type="term" value="C:anaphase-promoting complex"/>
    <property type="evidence" value="ECO:0007669"/>
    <property type="project" value="TreeGrafter"/>
</dbReference>
<dbReference type="InterPro" id="IPR011990">
    <property type="entry name" value="TPR-like_helical_dom_sf"/>
</dbReference>
<comment type="similarity">
    <text evidence="2">Belongs to the APC3/CDC27 family.</text>
</comment>
<organism evidence="3 4">
    <name type="scientific">Paspalum notatum var. saurae</name>
    <dbReference type="NCBI Taxonomy" id="547442"/>
    <lineage>
        <taxon>Eukaryota</taxon>
        <taxon>Viridiplantae</taxon>
        <taxon>Streptophyta</taxon>
        <taxon>Embryophyta</taxon>
        <taxon>Tracheophyta</taxon>
        <taxon>Spermatophyta</taxon>
        <taxon>Magnoliopsida</taxon>
        <taxon>Liliopsida</taxon>
        <taxon>Poales</taxon>
        <taxon>Poaceae</taxon>
        <taxon>PACMAD clade</taxon>
        <taxon>Panicoideae</taxon>
        <taxon>Andropogonodae</taxon>
        <taxon>Paspaleae</taxon>
        <taxon>Paspalinae</taxon>
        <taxon>Paspalum</taxon>
    </lineage>
</organism>
<dbReference type="Gene3D" id="1.25.40.10">
    <property type="entry name" value="Tetratricopeptide repeat domain"/>
    <property type="match status" value="1"/>
</dbReference>